<evidence type="ECO:0000256" key="3">
    <source>
        <dbReference type="ARBA" id="ARBA00022833"/>
    </source>
</evidence>
<dbReference type="SUPFAM" id="SSF57850">
    <property type="entry name" value="RING/U-box"/>
    <property type="match status" value="1"/>
</dbReference>
<dbReference type="Gene3D" id="3.30.40.10">
    <property type="entry name" value="Zinc/RING finger domain, C3HC4 (zinc finger)"/>
    <property type="match status" value="1"/>
</dbReference>
<accession>A0A1E1X1C2</accession>
<organism evidence="7">
    <name type="scientific">Amblyomma aureolatum</name>
    <dbReference type="NCBI Taxonomy" id="187763"/>
    <lineage>
        <taxon>Eukaryota</taxon>
        <taxon>Metazoa</taxon>
        <taxon>Ecdysozoa</taxon>
        <taxon>Arthropoda</taxon>
        <taxon>Chelicerata</taxon>
        <taxon>Arachnida</taxon>
        <taxon>Acari</taxon>
        <taxon>Parasitiformes</taxon>
        <taxon>Ixodida</taxon>
        <taxon>Ixodoidea</taxon>
        <taxon>Ixodidae</taxon>
        <taxon>Amblyomminae</taxon>
        <taxon>Amblyomma</taxon>
    </lineage>
</organism>
<dbReference type="InterPro" id="IPR017907">
    <property type="entry name" value="Znf_RING_CS"/>
</dbReference>
<evidence type="ECO:0000256" key="5">
    <source>
        <dbReference type="SAM" id="MobiDB-lite"/>
    </source>
</evidence>
<dbReference type="AlphaFoldDB" id="A0A1E1X1C2"/>
<dbReference type="PROSITE" id="PS50089">
    <property type="entry name" value="ZF_RING_2"/>
    <property type="match status" value="1"/>
</dbReference>
<evidence type="ECO:0000313" key="7">
    <source>
        <dbReference type="EMBL" id="JAT93065.1"/>
    </source>
</evidence>
<evidence type="ECO:0000256" key="4">
    <source>
        <dbReference type="PROSITE-ProRule" id="PRU00175"/>
    </source>
</evidence>
<dbReference type="PROSITE" id="PS00518">
    <property type="entry name" value="ZF_RING_1"/>
    <property type="match status" value="1"/>
</dbReference>
<proteinExistence type="evidence at transcript level"/>
<reference evidence="7" key="1">
    <citation type="journal article" date="2017" name="Front. Cell. Infect. Microbiol.">
        <title>The Distinct Transcriptional Response of the Midgut of Amblyomma sculptum and Amblyomma aureolatum Ticks to Rickettsia rickettsii Correlates to Their Differences in Susceptibility to Infection.</title>
        <authorList>
            <person name="Martins L.A."/>
            <person name="Galletti M.F.B.M."/>
            <person name="Ribeiro J.M."/>
            <person name="Fujita A."/>
            <person name="Costa F.B."/>
            <person name="Labruna M.B."/>
            <person name="Daffre S."/>
            <person name="Fogaca A.C."/>
        </authorList>
    </citation>
    <scope>NUCLEOTIDE SEQUENCE</scope>
</reference>
<keyword evidence="2 4" id="KW-0863">Zinc-finger</keyword>
<dbReference type="InterPro" id="IPR013083">
    <property type="entry name" value="Znf_RING/FYVE/PHD"/>
</dbReference>
<evidence type="ECO:0000259" key="6">
    <source>
        <dbReference type="PROSITE" id="PS50089"/>
    </source>
</evidence>
<dbReference type="GO" id="GO:0008270">
    <property type="term" value="F:zinc ion binding"/>
    <property type="evidence" value="ECO:0007669"/>
    <property type="project" value="UniProtKB-KW"/>
</dbReference>
<keyword evidence="1" id="KW-0479">Metal-binding</keyword>
<dbReference type="SMART" id="SM00184">
    <property type="entry name" value="RING"/>
    <property type="match status" value="1"/>
</dbReference>
<protein>
    <submittedName>
        <fullName evidence="7">Putative interleukin 1 signal transducer strongylocentrotus purpuratus</fullName>
    </submittedName>
</protein>
<dbReference type="EMBL" id="GFAC01006123">
    <property type="protein sequence ID" value="JAT93065.1"/>
    <property type="molecule type" value="mRNA"/>
</dbReference>
<dbReference type="InterPro" id="IPR001841">
    <property type="entry name" value="Znf_RING"/>
</dbReference>
<name>A0A1E1X1C2_9ACAR</name>
<evidence type="ECO:0000256" key="1">
    <source>
        <dbReference type="ARBA" id="ARBA00022723"/>
    </source>
</evidence>
<feature type="domain" description="RING-type" evidence="6">
    <location>
        <begin position="16"/>
        <end position="59"/>
    </location>
</feature>
<keyword evidence="3" id="KW-0862">Zinc</keyword>
<evidence type="ECO:0000256" key="2">
    <source>
        <dbReference type="ARBA" id="ARBA00022771"/>
    </source>
</evidence>
<feature type="non-terminal residue" evidence="7">
    <location>
        <position position="1"/>
    </location>
</feature>
<sequence length="151" mass="17161">RNLAMERTDYDTVFSCPVCLSPKLGMVFGLCQHFVCADCLYGPVQLNLQKPFRACPICKAKNVFPEERPDIPDTTKQLMEILGVVKCSRKRCGEEMWTWEREQHDSTCQGISRRPQRKCDASPGRPGSSRKSDSCPSKRKRSMSRVSSKVN</sequence>
<feature type="region of interest" description="Disordered" evidence="5">
    <location>
        <begin position="103"/>
        <end position="151"/>
    </location>
</feature>